<comment type="caution">
    <text evidence="1">The sequence shown here is derived from an EMBL/GenBank/DDBJ whole genome shotgun (WGS) entry which is preliminary data.</text>
</comment>
<dbReference type="Proteomes" id="UP000272729">
    <property type="component" value="Unassembled WGS sequence"/>
</dbReference>
<dbReference type="AlphaFoldDB" id="A0A495XHD3"/>
<organism evidence="1 2">
    <name type="scientific">Saccharothrix variisporea</name>
    <dbReference type="NCBI Taxonomy" id="543527"/>
    <lineage>
        <taxon>Bacteria</taxon>
        <taxon>Bacillati</taxon>
        <taxon>Actinomycetota</taxon>
        <taxon>Actinomycetes</taxon>
        <taxon>Pseudonocardiales</taxon>
        <taxon>Pseudonocardiaceae</taxon>
        <taxon>Saccharothrix</taxon>
    </lineage>
</organism>
<gene>
    <name evidence="1" type="ORF">DFJ66_6800</name>
</gene>
<name>A0A495XHD3_9PSEU</name>
<keyword evidence="2" id="KW-1185">Reference proteome</keyword>
<sequence>MAGRAKISGAITGRWRIMAMSEWDRDAIDLVEPGFIEFTEDGAGELGFIVVRGELDCRPAERDGRAGVEFTWAGSDEGDEVSGRGWAFLVGDAEIEGHLSFHFGNDTSFRAEPSPPSR</sequence>
<protein>
    <submittedName>
        <fullName evidence="1">Uncharacterized protein</fullName>
    </submittedName>
</protein>
<evidence type="ECO:0000313" key="2">
    <source>
        <dbReference type="Proteomes" id="UP000272729"/>
    </source>
</evidence>
<proteinExistence type="predicted"/>
<reference evidence="1 2" key="1">
    <citation type="submission" date="2018-10" db="EMBL/GenBank/DDBJ databases">
        <title>Sequencing the genomes of 1000 actinobacteria strains.</title>
        <authorList>
            <person name="Klenk H.-P."/>
        </authorList>
    </citation>
    <scope>NUCLEOTIDE SEQUENCE [LARGE SCALE GENOMIC DNA]</scope>
    <source>
        <strain evidence="1 2">DSM 43911</strain>
    </source>
</reference>
<dbReference type="OrthoDB" id="282152at2"/>
<evidence type="ECO:0000313" key="1">
    <source>
        <dbReference type="EMBL" id="RKT73467.1"/>
    </source>
</evidence>
<accession>A0A495XHD3</accession>
<dbReference type="EMBL" id="RBXR01000001">
    <property type="protein sequence ID" value="RKT73467.1"/>
    <property type="molecule type" value="Genomic_DNA"/>
</dbReference>